<keyword evidence="2" id="KW-1185">Reference proteome</keyword>
<name>A0A387BG68_9LACT</name>
<dbReference type="Proteomes" id="UP000269374">
    <property type="component" value="Chromosome"/>
</dbReference>
<proteinExistence type="predicted"/>
<evidence type="ECO:0000313" key="2">
    <source>
        <dbReference type="Proteomes" id="UP000269374"/>
    </source>
</evidence>
<accession>A0A387BG68</accession>
<dbReference type="GO" id="GO:0006355">
    <property type="term" value="P:regulation of DNA-templated transcription"/>
    <property type="evidence" value="ECO:0007669"/>
    <property type="project" value="InterPro"/>
</dbReference>
<evidence type="ECO:0008006" key="3">
    <source>
        <dbReference type="Google" id="ProtNLM"/>
    </source>
</evidence>
<sequence length="92" mass="11102">MSYQKRKGWQQLAYTKIRDIPDEQLIVIDDLAKQKHLSREAYLRTVVEQLFEQKILTEVEEHFNEIVAKVTRKLEETDRLFMQIMEKLYGDT</sequence>
<gene>
    <name evidence="1" type="ORF">D7I46_08565</name>
</gene>
<organism evidence="1 2">
    <name type="scientific">Lactococcus allomyrinae</name>
    <dbReference type="NCBI Taxonomy" id="2419773"/>
    <lineage>
        <taxon>Bacteria</taxon>
        <taxon>Bacillati</taxon>
        <taxon>Bacillota</taxon>
        <taxon>Bacilli</taxon>
        <taxon>Lactobacillales</taxon>
        <taxon>Streptococcaceae</taxon>
        <taxon>Lactococcus</taxon>
    </lineage>
</organism>
<evidence type="ECO:0000313" key="1">
    <source>
        <dbReference type="EMBL" id="AYG01142.1"/>
    </source>
</evidence>
<protein>
    <recommendedName>
        <fullName evidence="3">Ribbon-helix-helix protein, CopG family</fullName>
    </recommendedName>
</protein>
<dbReference type="EMBL" id="CP032627">
    <property type="protein sequence ID" value="AYG01142.1"/>
    <property type="molecule type" value="Genomic_DNA"/>
</dbReference>
<reference evidence="1 2" key="1">
    <citation type="submission" date="2018-09" db="EMBL/GenBank/DDBJ databases">
        <title>Genome sequencing of strain 1JSPR-7.</title>
        <authorList>
            <person name="Heo J."/>
            <person name="Kim S.-J."/>
            <person name="Kwon S.-W."/>
        </authorList>
    </citation>
    <scope>NUCLEOTIDE SEQUENCE [LARGE SCALE GENOMIC DNA]</scope>
    <source>
        <strain evidence="1 2">1JSPR-7</strain>
    </source>
</reference>
<dbReference type="KEGG" id="lact:D7I46_08565"/>
<dbReference type="Gene3D" id="1.10.1220.10">
    <property type="entry name" value="Met repressor-like"/>
    <property type="match status" value="1"/>
</dbReference>
<dbReference type="InterPro" id="IPR013321">
    <property type="entry name" value="Arc_rbn_hlx_hlx"/>
</dbReference>
<dbReference type="AlphaFoldDB" id="A0A387BG68"/>